<dbReference type="GO" id="GO:0005886">
    <property type="term" value="C:plasma membrane"/>
    <property type="evidence" value="ECO:0007669"/>
    <property type="project" value="UniProtKB-SubCell"/>
</dbReference>
<feature type="transmembrane region" description="Helical" evidence="7">
    <location>
        <begin position="49"/>
        <end position="74"/>
    </location>
</feature>
<comment type="subcellular location">
    <subcellularLocation>
        <location evidence="1">Cell membrane</location>
        <topology evidence="1">Multi-pass membrane protein</topology>
    </subcellularLocation>
</comment>
<keyword evidence="5 7" id="KW-1133">Transmembrane helix</keyword>
<comment type="similarity">
    <text evidence="2">Belongs to the DedA family.</text>
</comment>
<gene>
    <name evidence="9" type="ORF">D5281_07020</name>
</gene>
<sequence>MTLDVIMQYFTRYGGIAIFVIVLLEYLNLPGFPAGVIMPLAGIWAAKGNIAFIPALIITVAAGLTGSLILYYLGYKGGELFLQKYLNKFPKQRPMIEEKLAWIRKKGSVGIFCSKLIPMVRTLVSIPAGVSKMNLVQYTVSSTLGILVWNLFFVGAGYFMGDAVLNYFM</sequence>
<keyword evidence="10" id="KW-1185">Reference proteome</keyword>
<accession>A0A9X5BEP5</accession>
<dbReference type="AlphaFoldDB" id="A0A9X5BEP5"/>
<organism evidence="9 10">
    <name type="scientific">Parablautia muri</name>
    <dbReference type="NCBI Taxonomy" id="2320879"/>
    <lineage>
        <taxon>Bacteria</taxon>
        <taxon>Bacillati</taxon>
        <taxon>Bacillota</taxon>
        <taxon>Clostridia</taxon>
        <taxon>Lachnospirales</taxon>
        <taxon>Lachnospiraceae</taxon>
        <taxon>Parablautia</taxon>
    </lineage>
</organism>
<dbReference type="PANTHER" id="PTHR42709:SF6">
    <property type="entry name" value="UNDECAPRENYL PHOSPHATE TRANSPORTER A"/>
    <property type="match status" value="1"/>
</dbReference>
<name>A0A9X5BEP5_9FIRM</name>
<dbReference type="RefSeq" id="WP_160559450.1">
    <property type="nucleotide sequence ID" value="NZ_QZDT01000007.1"/>
</dbReference>
<dbReference type="InterPro" id="IPR051311">
    <property type="entry name" value="DedA_domain"/>
</dbReference>
<dbReference type="PANTHER" id="PTHR42709">
    <property type="entry name" value="ALKALINE PHOSPHATASE LIKE PROTEIN"/>
    <property type="match status" value="1"/>
</dbReference>
<dbReference type="EMBL" id="QZDT01000007">
    <property type="protein sequence ID" value="NBJ92354.1"/>
    <property type="molecule type" value="Genomic_DNA"/>
</dbReference>
<keyword evidence="3" id="KW-1003">Cell membrane</keyword>
<keyword evidence="6 7" id="KW-0472">Membrane</keyword>
<proteinExistence type="inferred from homology"/>
<dbReference type="Pfam" id="PF09335">
    <property type="entry name" value="VTT_dom"/>
    <property type="match status" value="1"/>
</dbReference>
<keyword evidence="4 7" id="KW-0812">Transmembrane</keyword>
<dbReference type="Proteomes" id="UP001154420">
    <property type="component" value="Unassembled WGS sequence"/>
</dbReference>
<dbReference type="OrthoDB" id="9813426at2"/>
<dbReference type="InterPro" id="IPR032816">
    <property type="entry name" value="VTT_dom"/>
</dbReference>
<feature type="transmembrane region" description="Helical" evidence="7">
    <location>
        <begin position="12"/>
        <end position="29"/>
    </location>
</feature>
<evidence type="ECO:0000313" key="10">
    <source>
        <dbReference type="Proteomes" id="UP001154420"/>
    </source>
</evidence>
<evidence type="ECO:0000256" key="2">
    <source>
        <dbReference type="ARBA" id="ARBA00010792"/>
    </source>
</evidence>
<evidence type="ECO:0000256" key="6">
    <source>
        <dbReference type="ARBA" id="ARBA00023136"/>
    </source>
</evidence>
<evidence type="ECO:0000259" key="8">
    <source>
        <dbReference type="Pfam" id="PF09335"/>
    </source>
</evidence>
<feature type="transmembrane region" description="Helical" evidence="7">
    <location>
        <begin position="146"/>
        <end position="168"/>
    </location>
</feature>
<evidence type="ECO:0000256" key="5">
    <source>
        <dbReference type="ARBA" id="ARBA00022989"/>
    </source>
</evidence>
<evidence type="ECO:0000256" key="3">
    <source>
        <dbReference type="ARBA" id="ARBA00022475"/>
    </source>
</evidence>
<feature type="domain" description="VTT" evidence="8">
    <location>
        <begin position="36"/>
        <end position="158"/>
    </location>
</feature>
<feature type="transmembrane region" description="Helical" evidence="7">
    <location>
        <begin position="109"/>
        <end position="126"/>
    </location>
</feature>
<evidence type="ECO:0000256" key="4">
    <source>
        <dbReference type="ARBA" id="ARBA00022692"/>
    </source>
</evidence>
<evidence type="ECO:0000256" key="1">
    <source>
        <dbReference type="ARBA" id="ARBA00004651"/>
    </source>
</evidence>
<reference evidence="9" key="1">
    <citation type="submission" date="2018-09" db="EMBL/GenBank/DDBJ databases">
        <title>Murine metabolic-syndrome-specific gut microbial biobank.</title>
        <authorList>
            <person name="Liu C."/>
        </authorList>
    </citation>
    <scope>NUCLEOTIDE SEQUENCE</scope>
    <source>
        <strain evidence="9">D42-62</strain>
    </source>
</reference>
<evidence type="ECO:0000313" key="9">
    <source>
        <dbReference type="EMBL" id="NBJ92354.1"/>
    </source>
</evidence>
<comment type="caution">
    <text evidence="9">The sequence shown here is derived from an EMBL/GenBank/DDBJ whole genome shotgun (WGS) entry which is preliminary data.</text>
</comment>
<evidence type="ECO:0000256" key="7">
    <source>
        <dbReference type="SAM" id="Phobius"/>
    </source>
</evidence>
<protein>
    <submittedName>
        <fullName evidence="9">DedA family protein</fullName>
    </submittedName>
</protein>